<proteinExistence type="predicted"/>
<comment type="caution">
    <text evidence="2">The sequence shown here is derived from an EMBL/GenBank/DDBJ whole genome shotgun (WGS) entry which is preliminary data.</text>
</comment>
<evidence type="ECO:0000313" key="2">
    <source>
        <dbReference type="EMBL" id="MFD2587342.1"/>
    </source>
</evidence>
<dbReference type="Gene3D" id="3.10.450.50">
    <property type="match status" value="1"/>
</dbReference>
<accession>A0ABW5MW47</accession>
<name>A0ABW5MW47_9FLAO</name>
<feature type="chain" id="PRO_5045694409" evidence="1">
    <location>
        <begin position="21"/>
        <end position="157"/>
    </location>
</feature>
<dbReference type="Proteomes" id="UP001597526">
    <property type="component" value="Unassembled WGS sequence"/>
</dbReference>
<keyword evidence="3" id="KW-1185">Reference proteome</keyword>
<evidence type="ECO:0000313" key="3">
    <source>
        <dbReference type="Proteomes" id="UP001597526"/>
    </source>
</evidence>
<dbReference type="PROSITE" id="PS51257">
    <property type="entry name" value="PROKAR_LIPOPROTEIN"/>
    <property type="match status" value="1"/>
</dbReference>
<dbReference type="SUPFAM" id="SSF54427">
    <property type="entry name" value="NTF2-like"/>
    <property type="match status" value="1"/>
</dbReference>
<feature type="signal peptide" evidence="1">
    <location>
        <begin position="1"/>
        <end position="20"/>
    </location>
</feature>
<sequence length="157" mass="17944">MRRLFLVVFTGILLASCANEQTIVDRKQEEANLMETSREWSQSFSTDEYFSFIGEGGIMMAPGQPLLEGHEKIRNVLQEFQSLPGFKVTWEPQQALVSKSGDLGYTIDKMLMNFDDENGVTVNQFQKVVSIWKKNEKGEWKMVVDIWNADPTLTSIN</sequence>
<protein>
    <submittedName>
        <fullName evidence="2">YybH family protein</fullName>
    </submittedName>
</protein>
<organism evidence="2 3">
    <name type="scientific">Croceitalea marina</name>
    <dbReference type="NCBI Taxonomy" id="1775166"/>
    <lineage>
        <taxon>Bacteria</taxon>
        <taxon>Pseudomonadati</taxon>
        <taxon>Bacteroidota</taxon>
        <taxon>Flavobacteriia</taxon>
        <taxon>Flavobacteriales</taxon>
        <taxon>Flavobacteriaceae</taxon>
        <taxon>Croceitalea</taxon>
    </lineage>
</organism>
<dbReference type="InterPro" id="IPR032710">
    <property type="entry name" value="NTF2-like_dom_sf"/>
</dbReference>
<keyword evidence="1" id="KW-0732">Signal</keyword>
<dbReference type="EMBL" id="JBHULB010000013">
    <property type="protein sequence ID" value="MFD2587342.1"/>
    <property type="molecule type" value="Genomic_DNA"/>
</dbReference>
<reference evidence="3" key="1">
    <citation type="journal article" date="2019" name="Int. J. Syst. Evol. Microbiol.">
        <title>The Global Catalogue of Microorganisms (GCM) 10K type strain sequencing project: providing services to taxonomists for standard genome sequencing and annotation.</title>
        <authorList>
            <consortium name="The Broad Institute Genomics Platform"/>
            <consortium name="The Broad Institute Genome Sequencing Center for Infectious Disease"/>
            <person name="Wu L."/>
            <person name="Ma J."/>
        </authorList>
    </citation>
    <scope>NUCLEOTIDE SEQUENCE [LARGE SCALE GENOMIC DNA]</scope>
    <source>
        <strain evidence="3">KCTC 52368</strain>
    </source>
</reference>
<evidence type="ECO:0000256" key="1">
    <source>
        <dbReference type="SAM" id="SignalP"/>
    </source>
</evidence>
<dbReference type="RefSeq" id="WP_377766880.1">
    <property type="nucleotide sequence ID" value="NZ_JBHULB010000013.1"/>
</dbReference>
<gene>
    <name evidence="2" type="ORF">ACFSQJ_10395</name>
</gene>